<reference evidence="4 5" key="1">
    <citation type="submission" date="2020-04" db="EMBL/GenBank/DDBJ databases">
        <title>MicrobeNet Type strains.</title>
        <authorList>
            <person name="Nicholson A.C."/>
        </authorList>
    </citation>
    <scope>NUCLEOTIDE SEQUENCE [LARGE SCALE GENOMIC DNA]</scope>
    <source>
        <strain evidence="4 5">DSM 22768</strain>
    </source>
</reference>
<comment type="caution">
    <text evidence="4">The sequence shown here is derived from an EMBL/GenBank/DDBJ whole genome shotgun (WGS) entry which is preliminary data.</text>
</comment>
<accession>A0A7X9LCJ9</accession>
<dbReference type="PANTHER" id="PTHR37815:SF3">
    <property type="entry name" value="UPF0397 PROTEIN SPR0429"/>
    <property type="match status" value="1"/>
</dbReference>
<dbReference type="PANTHER" id="PTHR37815">
    <property type="entry name" value="UPF0397 PROTEIN BC_2624-RELATED"/>
    <property type="match status" value="1"/>
</dbReference>
<feature type="transmembrane region" description="Helical" evidence="3">
    <location>
        <begin position="97"/>
        <end position="120"/>
    </location>
</feature>
<dbReference type="InterPro" id="IPR009825">
    <property type="entry name" value="ECF_substrate-spec-like"/>
</dbReference>
<evidence type="ECO:0000313" key="4">
    <source>
        <dbReference type="EMBL" id="NMD48718.1"/>
    </source>
</evidence>
<dbReference type="RefSeq" id="WP_193523173.1">
    <property type="nucleotide sequence ID" value="NZ_JABASA010000005.1"/>
</dbReference>
<proteinExistence type="predicted"/>
<evidence type="ECO:0000313" key="5">
    <source>
        <dbReference type="Proteomes" id="UP000532121"/>
    </source>
</evidence>
<dbReference type="GO" id="GO:0016020">
    <property type="term" value="C:membrane"/>
    <property type="evidence" value="ECO:0007669"/>
    <property type="project" value="InterPro"/>
</dbReference>
<keyword evidence="3" id="KW-0472">Membrane</keyword>
<evidence type="ECO:0000256" key="1">
    <source>
        <dbReference type="ARBA" id="ARBA00022692"/>
    </source>
</evidence>
<name>A0A7X9LCJ9_STRRT</name>
<organism evidence="4 5">
    <name type="scientific">Streptococcus ratti</name>
    <dbReference type="NCBI Taxonomy" id="1341"/>
    <lineage>
        <taxon>Bacteria</taxon>
        <taxon>Bacillati</taxon>
        <taxon>Bacillota</taxon>
        <taxon>Bacilli</taxon>
        <taxon>Lactobacillales</taxon>
        <taxon>Streptococcaceae</taxon>
        <taxon>Streptococcus</taxon>
    </lineage>
</organism>
<dbReference type="Gene3D" id="1.10.1760.20">
    <property type="match status" value="1"/>
</dbReference>
<dbReference type="Pfam" id="PF07155">
    <property type="entry name" value="ECF-ribofla_trS"/>
    <property type="match status" value="1"/>
</dbReference>
<dbReference type="Proteomes" id="UP000532121">
    <property type="component" value="Unassembled WGS sequence"/>
</dbReference>
<evidence type="ECO:0000256" key="3">
    <source>
        <dbReference type="SAM" id="Phobius"/>
    </source>
</evidence>
<keyword evidence="1 3" id="KW-0812">Transmembrane</keyword>
<sequence length="155" mass="16867">MKDKKVQRLSLLAVLTALSLVFGLFLKIPTPTGFLTFLDVGIYFTAFYLGSKEGAAVGGLSAFLLDLTAGYPNWMLISLLAHGGQGYFAGWTGRKRCLGLVLASLTMVGLYFLFSIPFYGLGASLAGIWGNVLQNFFGMLIGYLTCLTFKRLGRR</sequence>
<feature type="transmembrane region" description="Helical" evidence="3">
    <location>
        <begin position="132"/>
        <end position="149"/>
    </location>
</feature>
<feature type="transmembrane region" description="Helical" evidence="3">
    <location>
        <begin position="6"/>
        <end position="26"/>
    </location>
</feature>
<dbReference type="EMBL" id="JABASA010000005">
    <property type="protein sequence ID" value="NMD48718.1"/>
    <property type="molecule type" value="Genomic_DNA"/>
</dbReference>
<gene>
    <name evidence="4" type="ORF">HHO37_03275</name>
</gene>
<keyword evidence="2 3" id="KW-1133">Transmembrane helix</keyword>
<evidence type="ECO:0000256" key="2">
    <source>
        <dbReference type="ARBA" id="ARBA00022989"/>
    </source>
</evidence>
<protein>
    <submittedName>
        <fullName evidence="4">ECF transporter S component</fullName>
    </submittedName>
</protein>
<dbReference type="AlphaFoldDB" id="A0A7X9LCJ9"/>